<reference evidence="1 2" key="2">
    <citation type="submission" date="2018-11" db="EMBL/GenBank/DDBJ databases">
        <authorList>
            <consortium name="Pathogen Informatics"/>
        </authorList>
    </citation>
    <scope>NUCLEOTIDE SEQUENCE [LARGE SCALE GENOMIC DNA]</scope>
</reference>
<dbReference type="AlphaFoldDB" id="A0A0R3SCM0"/>
<sequence>MLRNCRDDKPWFAGKSFPRLVKVMRHRYANQSRKPFTIQGRILSYLLDVDVLLYSMEPAAYINEGIMKAPK</sequence>
<evidence type="ECO:0000313" key="3">
    <source>
        <dbReference type="WBParaSite" id="HDID_0000234301-mRNA-1"/>
    </source>
</evidence>
<dbReference type="WBParaSite" id="HDID_0000234301-mRNA-1">
    <property type="protein sequence ID" value="HDID_0000234301-mRNA-1"/>
    <property type="gene ID" value="HDID_0000234301"/>
</dbReference>
<gene>
    <name evidence="1" type="ORF">HDID_LOCUS2344</name>
</gene>
<proteinExistence type="predicted"/>
<reference evidence="3" key="1">
    <citation type="submission" date="2017-02" db="UniProtKB">
        <authorList>
            <consortium name="WormBaseParasite"/>
        </authorList>
    </citation>
    <scope>IDENTIFICATION</scope>
</reference>
<dbReference type="EMBL" id="UYSG01000562">
    <property type="protein sequence ID" value="VDL19805.1"/>
    <property type="molecule type" value="Genomic_DNA"/>
</dbReference>
<protein>
    <submittedName>
        <fullName evidence="3">Neur_chan_LBD domain-containing protein</fullName>
    </submittedName>
</protein>
<organism evidence="3">
    <name type="scientific">Hymenolepis diminuta</name>
    <name type="common">Rat tapeworm</name>
    <dbReference type="NCBI Taxonomy" id="6216"/>
    <lineage>
        <taxon>Eukaryota</taxon>
        <taxon>Metazoa</taxon>
        <taxon>Spiralia</taxon>
        <taxon>Lophotrochozoa</taxon>
        <taxon>Platyhelminthes</taxon>
        <taxon>Cestoda</taxon>
        <taxon>Eucestoda</taxon>
        <taxon>Cyclophyllidea</taxon>
        <taxon>Hymenolepididae</taxon>
        <taxon>Hymenolepis</taxon>
    </lineage>
</organism>
<evidence type="ECO:0000313" key="1">
    <source>
        <dbReference type="EMBL" id="VDL19805.1"/>
    </source>
</evidence>
<dbReference type="Proteomes" id="UP000274504">
    <property type="component" value="Unassembled WGS sequence"/>
</dbReference>
<name>A0A0R3SCM0_HYMDI</name>
<evidence type="ECO:0000313" key="2">
    <source>
        <dbReference type="Proteomes" id="UP000274504"/>
    </source>
</evidence>
<accession>A0A0R3SCM0</accession>